<organism evidence="1">
    <name type="scientific">uncultured bacterium</name>
    <name type="common">gcode 4</name>
    <dbReference type="NCBI Taxonomy" id="1234023"/>
    <lineage>
        <taxon>Bacteria</taxon>
        <taxon>environmental samples</taxon>
    </lineage>
</organism>
<accession>K2F6K4</accession>
<reference evidence="1" key="1">
    <citation type="journal article" date="2012" name="Science">
        <title>Fermentation, hydrogen, and sulfur metabolism in multiple uncultivated bacterial phyla.</title>
        <authorList>
            <person name="Wrighton K.C."/>
            <person name="Thomas B.C."/>
            <person name="Sharon I."/>
            <person name="Miller C.S."/>
            <person name="Castelle C.J."/>
            <person name="VerBerkmoes N.C."/>
            <person name="Wilkins M.J."/>
            <person name="Hettich R.L."/>
            <person name="Lipton M.S."/>
            <person name="Williams K.H."/>
            <person name="Long P.E."/>
            <person name="Banfield J.F."/>
        </authorList>
    </citation>
    <scope>NUCLEOTIDE SEQUENCE [LARGE SCALE GENOMIC DNA]</scope>
</reference>
<name>K2F6K4_9BACT</name>
<sequence>MLATWSMVFANSFSVSISAVVWNINHSPKIISILPSSDPKLIWKNKIQNYSIYLIDDEKDEISFNITPMTWYSNPVSWTIVSSGFDSSSWAYINFTYLSPADVPTPNPTKVTVTLNDWPNIIAKDINLYVY</sequence>
<dbReference type="AlphaFoldDB" id="K2F6K4"/>
<comment type="caution">
    <text evidence="1">The sequence shown here is derived from an EMBL/GenBank/DDBJ whole genome shotgun (WGS) entry which is preliminary data.</text>
</comment>
<evidence type="ECO:0000313" key="1">
    <source>
        <dbReference type="EMBL" id="EKE26706.1"/>
    </source>
</evidence>
<dbReference type="EMBL" id="AMFJ01000702">
    <property type="protein sequence ID" value="EKE26706.1"/>
    <property type="molecule type" value="Genomic_DNA"/>
</dbReference>
<protein>
    <submittedName>
        <fullName evidence="1">Uncharacterized protein</fullName>
    </submittedName>
</protein>
<gene>
    <name evidence="1" type="ORF">ACD_4C00186G0003</name>
</gene>
<proteinExistence type="predicted"/>